<evidence type="ECO:0000313" key="2">
    <source>
        <dbReference type="EMBL" id="SER23313.1"/>
    </source>
</evidence>
<proteinExistence type="predicted"/>
<evidence type="ECO:0000313" key="3">
    <source>
        <dbReference type="Proteomes" id="UP000199352"/>
    </source>
</evidence>
<feature type="region of interest" description="Disordered" evidence="1">
    <location>
        <begin position="27"/>
        <end position="46"/>
    </location>
</feature>
<dbReference type="EMBL" id="FOFR01000009">
    <property type="protein sequence ID" value="SER23313.1"/>
    <property type="molecule type" value="Genomic_DNA"/>
</dbReference>
<sequence length="46" mass="5066">MCFMFGADRDHVRRVLGLLDEARHDEVSGVEETPVSVPAAGDRPRA</sequence>
<dbReference type="STRING" id="402600.SAMN05216188_10973"/>
<organism evidence="2 3">
    <name type="scientific">Lentzea xinjiangensis</name>
    <dbReference type="NCBI Taxonomy" id="402600"/>
    <lineage>
        <taxon>Bacteria</taxon>
        <taxon>Bacillati</taxon>
        <taxon>Actinomycetota</taxon>
        <taxon>Actinomycetes</taxon>
        <taxon>Pseudonocardiales</taxon>
        <taxon>Pseudonocardiaceae</taxon>
        <taxon>Lentzea</taxon>
    </lineage>
</organism>
<keyword evidence="3" id="KW-1185">Reference proteome</keyword>
<evidence type="ECO:0000256" key="1">
    <source>
        <dbReference type="SAM" id="MobiDB-lite"/>
    </source>
</evidence>
<dbReference type="Proteomes" id="UP000199352">
    <property type="component" value="Unassembled WGS sequence"/>
</dbReference>
<dbReference type="AlphaFoldDB" id="A0A1H9MJH8"/>
<dbReference type="RefSeq" id="WP_177221205.1">
    <property type="nucleotide sequence ID" value="NZ_FOFR01000009.1"/>
</dbReference>
<accession>A0A1H9MJH8</accession>
<name>A0A1H9MJH8_9PSEU</name>
<reference evidence="3" key="1">
    <citation type="submission" date="2016-10" db="EMBL/GenBank/DDBJ databases">
        <authorList>
            <person name="Varghese N."/>
            <person name="Submissions S."/>
        </authorList>
    </citation>
    <scope>NUCLEOTIDE SEQUENCE [LARGE SCALE GENOMIC DNA]</scope>
    <source>
        <strain evidence="3">CGMCC 4.3525</strain>
    </source>
</reference>
<gene>
    <name evidence="2" type="ORF">SAMN05216188_10973</name>
</gene>
<protein>
    <submittedName>
        <fullName evidence="2">Uncharacterized protein</fullName>
    </submittedName>
</protein>